<dbReference type="Gene3D" id="3.30.1490.100">
    <property type="entry name" value="DNA polymerase, Y-family, little finger domain"/>
    <property type="match status" value="1"/>
</dbReference>
<reference evidence="2 3" key="1">
    <citation type="submission" date="2014-03" db="EMBL/GenBank/DDBJ databases">
        <title>Draft genome of the hookworm Oesophagostomum dentatum.</title>
        <authorList>
            <person name="Mitreva M."/>
        </authorList>
    </citation>
    <scope>NUCLEOTIDE SEQUENCE [LARGE SCALE GENOMIC DNA]</scope>
    <source>
        <strain evidence="2 3">OD-Hann</strain>
    </source>
</reference>
<feature type="compositionally biased region" description="Polar residues" evidence="1">
    <location>
        <begin position="138"/>
        <end position="149"/>
    </location>
</feature>
<proteinExistence type="predicted"/>
<dbReference type="GO" id="GO:0003684">
    <property type="term" value="F:damaged DNA binding"/>
    <property type="evidence" value="ECO:0007669"/>
    <property type="project" value="InterPro"/>
</dbReference>
<name>A0A0B1RYN2_OESDE</name>
<dbReference type="OrthoDB" id="5723at2759"/>
<feature type="non-terminal residue" evidence="2">
    <location>
        <position position="202"/>
    </location>
</feature>
<sequence length="202" mass="21990">WIEGLSKELCKRLSADQSKNKRTAENVIFGILQETHTSKTLKIGSYDPEVMTEVMWSAAKTFNRAPLGSDQVTPIYNISMSASRFTEGLSVQSRNIKNWIEKRSHLSEVQPSSTKPEPGVFVKEPLGGPADQDALRTSADTSSASNSPVKTPAKTKKQENTAETVKDDDGWPVYDPAQFESATSSNAVPAVESSDIGVICPE</sequence>
<dbReference type="InterPro" id="IPR036775">
    <property type="entry name" value="DNA_pol_Y-fam_lit_finger_sf"/>
</dbReference>
<organism evidence="2 3">
    <name type="scientific">Oesophagostomum dentatum</name>
    <name type="common">Nodular worm</name>
    <dbReference type="NCBI Taxonomy" id="61180"/>
    <lineage>
        <taxon>Eukaryota</taxon>
        <taxon>Metazoa</taxon>
        <taxon>Ecdysozoa</taxon>
        <taxon>Nematoda</taxon>
        <taxon>Chromadorea</taxon>
        <taxon>Rhabditida</taxon>
        <taxon>Rhabditina</taxon>
        <taxon>Rhabditomorpha</taxon>
        <taxon>Strongyloidea</taxon>
        <taxon>Strongylidae</taxon>
        <taxon>Oesophagostomum</taxon>
    </lineage>
</organism>
<dbReference type="GO" id="GO:0006281">
    <property type="term" value="P:DNA repair"/>
    <property type="evidence" value="ECO:0007669"/>
    <property type="project" value="InterPro"/>
</dbReference>
<protein>
    <submittedName>
        <fullName evidence="2">Uncharacterized protein</fullName>
    </submittedName>
</protein>
<dbReference type="Proteomes" id="UP000053660">
    <property type="component" value="Unassembled WGS sequence"/>
</dbReference>
<evidence type="ECO:0000313" key="2">
    <source>
        <dbReference type="EMBL" id="KHJ76332.1"/>
    </source>
</evidence>
<feature type="non-terminal residue" evidence="2">
    <location>
        <position position="1"/>
    </location>
</feature>
<dbReference type="SUPFAM" id="SSF100879">
    <property type="entry name" value="Lesion bypass DNA polymerase (Y-family), little finger domain"/>
    <property type="match status" value="1"/>
</dbReference>
<dbReference type="EMBL" id="KN611860">
    <property type="protein sequence ID" value="KHJ76332.1"/>
    <property type="molecule type" value="Genomic_DNA"/>
</dbReference>
<dbReference type="AlphaFoldDB" id="A0A0B1RYN2"/>
<keyword evidence="3" id="KW-1185">Reference proteome</keyword>
<feature type="compositionally biased region" description="Basic and acidic residues" evidence="1">
    <location>
        <begin position="156"/>
        <end position="169"/>
    </location>
</feature>
<evidence type="ECO:0000256" key="1">
    <source>
        <dbReference type="SAM" id="MobiDB-lite"/>
    </source>
</evidence>
<accession>A0A0B1RYN2</accession>
<gene>
    <name evidence="2" type="ORF">OESDEN_24048</name>
</gene>
<evidence type="ECO:0000313" key="3">
    <source>
        <dbReference type="Proteomes" id="UP000053660"/>
    </source>
</evidence>
<feature type="region of interest" description="Disordered" evidence="1">
    <location>
        <begin position="105"/>
        <end position="202"/>
    </location>
</feature>